<evidence type="ECO:0000256" key="1">
    <source>
        <dbReference type="SAM" id="MobiDB-lite"/>
    </source>
</evidence>
<proteinExistence type="predicted"/>
<gene>
    <name evidence="2" type="ORF">F442_08260</name>
</gene>
<evidence type="ECO:0000313" key="3">
    <source>
        <dbReference type="Proteomes" id="UP000018948"/>
    </source>
</evidence>
<dbReference type="AlphaFoldDB" id="W2ZEB4"/>
<dbReference type="Proteomes" id="UP000018948">
    <property type="component" value="Unassembled WGS sequence"/>
</dbReference>
<dbReference type="EMBL" id="ANIY01001732">
    <property type="protein sequence ID" value="ETP45316.1"/>
    <property type="molecule type" value="Genomic_DNA"/>
</dbReference>
<evidence type="ECO:0000313" key="2">
    <source>
        <dbReference type="EMBL" id="ETP45316.1"/>
    </source>
</evidence>
<protein>
    <submittedName>
        <fullName evidence="2">Uncharacterized protein</fullName>
    </submittedName>
</protein>
<comment type="caution">
    <text evidence="2">The sequence shown here is derived from an EMBL/GenBank/DDBJ whole genome shotgun (WGS) entry which is preliminary data.</text>
</comment>
<organism evidence="2 3">
    <name type="scientific">Phytophthora nicotianae P10297</name>
    <dbReference type="NCBI Taxonomy" id="1317064"/>
    <lineage>
        <taxon>Eukaryota</taxon>
        <taxon>Sar</taxon>
        <taxon>Stramenopiles</taxon>
        <taxon>Oomycota</taxon>
        <taxon>Peronosporomycetes</taxon>
        <taxon>Peronosporales</taxon>
        <taxon>Peronosporaceae</taxon>
        <taxon>Phytophthora</taxon>
    </lineage>
</organism>
<name>W2ZEB4_PHYNI</name>
<reference evidence="2 3" key="1">
    <citation type="submission" date="2013-11" db="EMBL/GenBank/DDBJ databases">
        <title>The Genome Sequence of Phytophthora parasitica P10297.</title>
        <authorList>
            <consortium name="The Broad Institute Genomics Platform"/>
            <person name="Russ C."/>
            <person name="Tyler B."/>
            <person name="Panabieres F."/>
            <person name="Shan W."/>
            <person name="Tripathy S."/>
            <person name="Grunwald N."/>
            <person name="Machado M."/>
            <person name="Johnson C.S."/>
            <person name="Walker B."/>
            <person name="Young S.K."/>
            <person name="Zeng Q."/>
            <person name="Gargeya S."/>
            <person name="Fitzgerald M."/>
            <person name="Haas B."/>
            <person name="Abouelleil A."/>
            <person name="Allen A.W."/>
            <person name="Alvarado L."/>
            <person name="Arachchi H.M."/>
            <person name="Berlin A.M."/>
            <person name="Chapman S.B."/>
            <person name="Gainer-Dewar J."/>
            <person name="Goldberg J."/>
            <person name="Griggs A."/>
            <person name="Gujja S."/>
            <person name="Hansen M."/>
            <person name="Howarth C."/>
            <person name="Imamovic A."/>
            <person name="Ireland A."/>
            <person name="Larimer J."/>
            <person name="McCowan C."/>
            <person name="Murphy C."/>
            <person name="Pearson M."/>
            <person name="Poon T.W."/>
            <person name="Priest M."/>
            <person name="Roberts A."/>
            <person name="Saif S."/>
            <person name="Shea T."/>
            <person name="Sisk P."/>
            <person name="Sykes S."/>
            <person name="Wortman J."/>
            <person name="Nusbaum C."/>
            <person name="Birren B."/>
        </authorList>
    </citation>
    <scope>NUCLEOTIDE SEQUENCE [LARGE SCALE GENOMIC DNA]</scope>
    <source>
        <strain evidence="2 3">P10297</strain>
    </source>
</reference>
<accession>W2ZEB4</accession>
<sequence>MQLASKERVLQEEYVTGAGVFASSSLHGHFDLEESGTSSRARRDPVSGSCACTTDQGSAVDQEASTSLMGLLDHSQWAYCRRVYYISTESSRSVSGVSACTDTGAAMSADADTDVAVPTGADTSVGDLVGVLIAK</sequence>
<feature type="region of interest" description="Disordered" evidence="1">
    <location>
        <begin position="32"/>
        <end position="54"/>
    </location>
</feature>